<reference evidence="2 3" key="1">
    <citation type="journal article" date="2018" name="PLoS Genet.">
        <title>Population sequencing reveals clonal diversity and ancestral inbreeding in the grapevine cultivar Chardonnay.</title>
        <authorList>
            <person name="Roach M.J."/>
            <person name="Johnson D.L."/>
            <person name="Bohlmann J."/>
            <person name="van Vuuren H.J."/>
            <person name="Jones S.J."/>
            <person name="Pretorius I.S."/>
            <person name="Schmidt S.A."/>
            <person name="Borneman A.R."/>
        </authorList>
    </citation>
    <scope>NUCLEOTIDE SEQUENCE [LARGE SCALE GENOMIC DNA]</scope>
    <source>
        <strain evidence="3">cv. Chardonnay</strain>
        <tissue evidence="2">Leaf</tissue>
    </source>
</reference>
<dbReference type="Pfam" id="PF00485">
    <property type="entry name" value="PRK"/>
    <property type="match status" value="1"/>
</dbReference>
<keyword evidence="2" id="KW-0418">Kinase</keyword>
<protein>
    <submittedName>
        <fullName evidence="2">Putative uridine kinase C227.14</fullName>
    </submittedName>
</protein>
<proteinExistence type="predicted"/>
<evidence type="ECO:0000313" key="2">
    <source>
        <dbReference type="EMBL" id="RVX20903.1"/>
    </source>
</evidence>
<dbReference type="EMBL" id="QGNW01000006">
    <property type="protein sequence ID" value="RVX20903.1"/>
    <property type="molecule type" value="Genomic_DNA"/>
</dbReference>
<evidence type="ECO:0000259" key="1">
    <source>
        <dbReference type="Pfam" id="PF00485"/>
    </source>
</evidence>
<dbReference type="SUPFAM" id="SSF52540">
    <property type="entry name" value="P-loop containing nucleoside triphosphate hydrolases"/>
    <property type="match status" value="1"/>
</dbReference>
<dbReference type="Proteomes" id="UP000288805">
    <property type="component" value="Unassembled WGS sequence"/>
</dbReference>
<dbReference type="GO" id="GO:0016301">
    <property type="term" value="F:kinase activity"/>
    <property type="evidence" value="ECO:0007669"/>
    <property type="project" value="UniProtKB-KW"/>
</dbReference>
<feature type="domain" description="Phosphoribulokinase/uridine kinase" evidence="1">
    <location>
        <begin position="198"/>
        <end position="400"/>
    </location>
</feature>
<name>A0A438KI72_VITVI</name>
<evidence type="ECO:0000313" key="3">
    <source>
        <dbReference type="Proteomes" id="UP000288805"/>
    </source>
</evidence>
<comment type="caution">
    <text evidence="2">The sequence shown here is derived from an EMBL/GenBank/DDBJ whole genome shotgun (WGS) entry which is preliminary data.</text>
</comment>
<dbReference type="InterPro" id="IPR027417">
    <property type="entry name" value="P-loop_NTPase"/>
</dbReference>
<organism evidence="2 3">
    <name type="scientific">Vitis vinifera</name>
    <name type="common">Grape</name>
    <dbReference type="NCBI Taxonomy" id="29760"/>
    <lineage>
        <taxon>Eukaryota</taxon>
        <taxon>Viridiplantae</taxon>
        <taxon>Streptophyta</taxon>
        <taxon>Embryophyta</taxon>
        <taxon>Tracheophyta</taxon>
        <taxon>Spermatophyta</taxon>
        <taxon>Magnoliopsida</taxon>
        <taxon>eudicotyledons</taxon>
        <taxon>Gunneridae</taxon>
        <taxon>Pentapetalae</taxon>
        <taxon>rosids</taxon>
        <taxon>Vitales</taxon>
        <taxon>Vitaceae</taxon>
        <taxon>Viteae</taxon>
        <taxon>Vitis</taxon>
    </lineage>
</organism>
<dbReference type="AlphaFoldDB" id="A0A438KI72"/>
<keyword evidence="2" id="KW-0808">Transferase</keyword>
<accession>A0A438KI72</accession>
<gene>
    <name evidence="2" type="primary">SPAC227.14_0</name>
    <name evidence="2" type="ORF">CK203_002473</name>
</gene>
<dbReference type="Gene3D" id="3.40.50.300">
    <property type="entry name" value="P-loop containing nucleotide triphosphate hydrolases"/>
    <property type="match status" value="1"/>
</dbReference>
<dbReference type="InterPro" id="IPR006083">
    <property type="entry name" value="PRK/URK"/>
</dbReference>
<sequence>MPLIWGNFVFKGSKRGPRPDTHKRKGDSSAELLLLRKVKVPITYRCSVLNSPTRRSVQPLFGGTRSQFGRESCLKVSCSQKGEIPVVDGRCMDEIYDTLAERLLPTAAVASNPNLKLKYSTMPYPNCLAPLFFLFLLTLHADDKWVTQLSLCAGVCPSEVERFMQSPVTLAKCCWACPSIDPNRHRGCMTIVNEKLRIVGLAGPPGAGKSTLASEVAWRVNKLWPQKASSFDSQVGPPDVAAVLPMDGFHLYRHQLDAMEDPEEAHARRGAPWTFDPTRLLTCLKRLRHEGSVYAPSFDHGVGDPVEDDIFISLQHKVVIVEGNYLLLQEGDWKEVSSMFDEKWFIEVDIDTSMERVVKRHVSTGKPPDIAKWRIEYNDRPNAELIIKSKKNADLVIRSVNF</sequence>
<dbReference type="GO" id="GO:0005524">
    <property type="term" value="F:ATP binding"/>
    <property type="evidence" value="ECO:0007669"/>
    <property type="project" value="InterPro"/>
</dbReference>
<dbReference type="PANTHER" id="PTHR10285">
    <property type="entry name" value="URIDINE KINASE"/>
    <property type="match status" value="1"/>
</dbReference>